<feature type="domain" description="Dihydrodipicolinate reductase N-terminal" evidence="12">
    <location>
        <begin position="54"/>
        <end position="121"/>
    </location>
</feature>
<dbReference type="PANTHER" id="PTHR20836:SF0">
    <property type="entry name" value="4-HYDROXY-TETRAHYDRODIPICOLINATE REDUCTASE 1, CHLOROPLASTIC-RELATED"/>
    <property type="match status" value="1"/>
</dbReference>
<evidence type="ECO:0000256" key="5">
    <source>
        <dbReference type="ARBA" id="ARBA00023002"/>
    </source>
</evidence>
<evidence type="ECO:0000256" key="10">
    <source>
        <dbReference type="ARBA" id="ARBA00049080"/>
    </source>
</evidence>
<evidence type="ECO:0000313" key="14">
    <source>
        <dbReference type="EMBL" id="CAK9083245.1"/>
    </source>
</evidence>
<dbReference type="Proteomes" id="UP001642464">
    <property type="component" value="Unassembled WGS sequence"/>
</dbReference>
<keyword evidence="15" id="KW-1185">Reference proteome</keyword>
<proteinExistence type="inferred from homology"/>
<evidence type="ECO:0000256" key="9">
    <source>
        <dbReference type="ARBA" id="ARBA00038983"/>
    </source>
</evidence>
<comment type="catalytic activity">
    <reaction evidence="10">
        <text>(S)-2,3,4,5-tetrahydrodipicolinate + NADP(+) + H2O = (2S,4S)-4-hydroxy-2,3,4,5-tetrahydrodipicolinate + NADPH + H(+)</text>
        <dbReference type="Rhea" id="RHEA:35331"/>
        <dbReference type="ChEBI" id="CHEBI:15377"/>
        <dbReference type="ChEBI" id="CHEBI:15378"/>
        <dbReference type="ChEBI" id="CHEBI:16845"/>
        <dbReference type="ChEBI" id="CHEBI:57783"/>
        <dbReference type="ChEBI" id="CHEBI:58349"/>
        <dbReference type="ChEBI" id="CHEBI:67139"/>
        <dbReference type="EC" id="1.17.1.8"/>
    </reaction>
</comment>
<evidence type="ECO:0000256" key="7">
    <source>
        <dbReference type="ARBA" id="ARBA00023154"/>
    </source>
</evidence>
<evidence type="ECO:0000256" key="11">
    <source>
        <dbReference type="ARBA" id="ARBA00049396"/>
    </source>
</evidence>
<dbReference type="InterPro" id="IPR011859">
    <property type="entry name" value="Dihydrodipicolinate_Rdtase_pln"/>
</dbReference>
<evidence type="ECO:0000256" key="2">
    <source>
        <dbReference type="ARBA" id="ARBA00022605"/>
    </source>
</evidence>
<evidence type="ECO:0000256" key="4">
    <source>
        <dbReference type="ARBA" id="ARBA00022915"/>
    </source>
</evidence>
<evidence type="ECO:0000256" key="3">
    <source>
        <dbReference type="ARBA" id="ARBA00022857"/>
    </source>
</evidence>
<feature type="domain" description="Dihydrodipicolinate reductase C-terminal" evidence="13">
    <location>
        <begin position="127"/>
        <end position="265"/>
    </location>
</feature>
<dbReference type="Pfam" id="PF05173">
    <property type="entry name" value="DapB_C"/>
    <property type="match status" value="1"/>
</dbReference>
<dbReference type="Gene3D" id="3.40.50.720">
    <property type="entry name" value="NAD(P)-binding Rossmann-like Domain"/>
    <property type="match status" value="1"/>
</dbReference>
<comment type="catalytic activity">
    <reaction evidence="11">
        <text>(S)-2,3,4,5-tetrahydrodipicolinate + NAD(+) + H2O = (2S,4S)-4-hydroxy-2,3,4,5-tetrahydrodipicolinate + NADH + H(+)</text>
        <dbReference type="Rhea" id="RHEA:35323"/>
        <dbReference type="ChEBI" id="CHEBI:15377"/>
        <dbReference type="ChEBI" id="CHEBI:15378"/>
        <dbReference type="ChEBI" id="CHEBI:16845"/>
        <dbReference type="ChEBI" id="CHEBI:57540"/>
        <dbReference type="ChEBI" id="CHEBI:57945"/>
        <dbReference type="ChEBI" id="CHEBI:67139"/>
        <dbReference type="EC" id="1.17.1.8"/>
    </reaction>
</comment>
<evidence type="ECO:0000256" key="6">
    <source>
        <dbReference type="ARBA" id="ARBA00023027"/>
    </source>
</evidence>
<protein>
    <recommendedName>
        <fullName evidence="9">4-hydroxy-tetrahydrodipicolinate reductase</fullName>
        <ecNumber evidence="9">1.17.1.8</ecNumber>
    </recommendedName>
</protein>
<name>A0ABP0Q4R6_9DINO</name>
<dbReference type="InterPro" id="IPR000846">
    <property type="entry name" value="DapB_N"/>
</dbReference>
<dbReference type="EMBL" id="CAXAMM010039040">
    <property type="protein sequence ID" value="CAK9083245.1"/>
    <property type="molecule type" value="Genomic_DNA"/>
</dbReference>
<dbReference type="Gene3D" id="3.30.360.10">
    <property type="entry name" value="Dihydrodipicolinate Reductase, domain 2"/>
    <property type="match status" value="1"/>
</dbReference>
<evidence type="ECO:0000256" key="8">
    <source>
        <dbReference type="ARBA" id="ARBA00037922"/>
    </source>
</evidence>
<dbReference type="EC" id="1.17.1.8" evidence="9"/>
<dbReference type="NCBIfam" id="TIGR02130">
    <property type="entry name" value="dapB_plant"/>
    <property type="match status" value="1"/>
</dbReference>
<keyword evidence="5" id="KW-0560">Oxidoreductase</keyword>
<keyword evidence="2" id="KW-0028">Amino-acid biosynthesis</keyword>
<dbReference type="Pfam" id="PF01113">
    <property type="entry name" value="DapB_N"/>
    <property type="match status" value="1"/>
</dbReference>
<evidence type="ECO:0000259" key="13">
    <source>
        <dbReference type="Pfam" id="PF05173"/>
    </source>
</evidence>
<dbReference type="InterPro" id="IPR022663">
    <property type="entry name" value="DapB_C"/>
</dbReference>
<sequence length="271" mass="29203">MGHEVSQACIRRGMTLAPVGLTGPSMPAQCQVQEGALTLDVKLVGPEAPGAQKQALEELKKQHGDRLVIIDFTHPTAVNPNSELYASAGVNFVFGTTGGDREKLMKVTADSGVYAVIAPNMGKQIVALQAAMERMGRDFPGAFGGYKLEVTESHQKTKADTSGTAKAMVGSFQQLGVEPFSHDQIQMLRDDASQAAFGVPPEFSTGHAWHTYTLTSPDGSVQFQFKHNVCGRRTYGEGVADAVEFIARKALEKSEKKIFNMIDILEAGEMK</sequence>
<evidence type="ECO:0000256" key="1">
    <source>
        <dbReference type="ARBA" id="ARBA00006642"/>
    </source>
</evidence>
<dbReference type="PANTHER" id="PTHR20836">
    <property type="entry name" value="DIHYDRODIPICOLINATE REDUCTASE"/>
    <property type="match status" value="1"/>
</dbReference>
<dbReference type="SUPFAM" id="SSF51735">
    <property type="entry name" value="NAD(P)-binding Rossmann-fold domains"/>
    <property type="match status" value="1"/>
</dbReference>
<keyword evidence="7" id="KW-0457">Lysine biosynthesis</keyword>
<comment type="caution">
    <text evidence="14">The sequence shown here is derived from an EMBL/GenBank/DDBJ whole genome shotgun (WGS) entry which is preliminary data.</text>
</comment>
<reference evidence="14 15" key="1">
    <citation type="submission" date="2024-02" db="EMBL/GenBank/DDBJ databases">
        <authorList>
            <person name="Chen Y."/>
            <person name="Shah S."/>
            <person name="Dougan E. K."/>
            <person name="Thang M."/>
            <person name="Chan C."/>
        </authorList>
    </citation>
    <scope>NUCLEOTIDE SEQUENCE [LARGE SCALE GENOMIC DNA]</scope>
</reference>
<keyword evidence="6" id="KW-0520">NAD</keyword>
<evidence type="ECO:0000313" key="15">
    <source>
        <dbReference type="Proteomes" id="UP001642464"/>
    </source>
</evidence>
<dbReference type="InterPro" id="IPR023940">
    <property type="entry name" value="DHDPR_bac"/>
</dbReference>
<accession>A0ABP0Q4R6</accession>
<dbReference type="InterPro" id="IPR036291">
    <property type="entry name" value="NAD(P)-bd_dom_sf"/>
</dbReference>
<comment type="pathway">
    <text evidence="8">Amino-acid biosynthesis; L-lysine biosynthesis via DAP pathway; (S)-tetrahydrodipicolinate from L-aspartate: step 4/4.</text>
</comment>
<organism evidence="14 15">
    <name type="scientific">Durusdinium trenchii</name>
    <dbReference type="NCBI Taxonomy" id="1381693"/>
    <lineage>
        <taxon>Eukaryota</taxon>
        <taxon>Sar</taxon>
        <taxon>Alveolata</taxon>
        <taxon>Dinophyceae</taxon>
        <taxon>Suessiales</taxon>
        <taxon>Symbiodiniaceae</taxon>
        <taxon>Durusdinium</taxon>
    </lineage>
</organism>
<gene>
    <name evidence="14" type="ORF">SCF082_LOCUS39526</name>
</gene>
<keyword evidence="3" id="KW-0521">NADP</keyword>
<evidence type="ECO:0000259" key="12">
    <source>
        <dbReference type="Pfam" id="PF01113"/>
    </source>
</evidence>
<keyword evidence="4" id="KW-0220">Diaminopimelate biosynthesis</keyword>
<comment type="similarity">
    <text evidence="1">Belongs to the DapB family.</text>
</comment>